<reference evidence="1" key="1">
    <citation type="submission" date="2022-10" db="EMBL/GenBank/DDBJ databases">
        <title>Complete genome sequence resource for Xanthomonas hortorum isolated from Greek Oregano.</title>
        <authorList>
            <person name="Gonzalez-Tobon J."/>
            <person name="Helmann T.C."/>
            <person name="Daughtrey M."/>
            <person name="Stodghill P.V."/>
            <person name="Filiatrault M.J."/>
        </authorList>
    </citation>
    <scope>NUCLEOTIDE SEQUENCE</scope>
    <source>
        <strain evidence="1">Oregano 108</strain>
    </source>
</reference>
<name>A0AA47EQX1_9XANT</name>
<evidence type="ECO:0000313" key="2">
    <source>
        <dbReference type="Proteomes" id="UP001164737"/>
    </source>
</evidence>
<dbReference type="AlphaFoldDB" id="A0AA47EQX1"/>
<gene>
    <name evidence="1" type="ORF">OEG85_17840</name>
</gene>
<accession>A0AA47EQX1</accession>
<dbReference type="Proteomes" id="UP001164737">
    <property type="component" value="Chromosome"/>
</dbReference>
<dbReference type="EMBL" id="CP107241">
    <property type="protein sequence ID" value="WAH63320.1"/>
    <property type="molecule type" value="Genomic_DNA"/>
</dbReference>
<protein>
    <submittedName>
        <fullName evidence="1">Uncharacterized protein</fullName>
    </submittedName>
</protein>
<organism evidence="1 2">
    <name type="scientific">Xanthomonas hortorum</name>
    <dbReference type="NCBI Taxonomy" id="56454"/>
    <lineage>
        <taxon>Bacteria</taxon>
        <taxon>Pseudomonadati</taxon>
        <taxon>Pseudomonadota</taxon>
        <taxon>Gammaproteobacteria</taxon>
        <taxon>Lysobacterales</taxon>
        <taxon>Lysobacteraceae</taxon>
        <taxon>Xanthomonas</taxon>
    </lineage>
</organism>
<dbReference type="RefSeq" id="WP_268212509.1">
    <property type="nucleotide sequence ID" value="NZ_CP107241.1"/>
</dbReference>
<proteinExistence type="predicted"/>
<evidence type="ECO:0000313" key="1">
    <source>
        <dbReference type="EMBL" id="WAH63320.1"/>
    </source>
</evidence>
<sequence>MDSAELATADRIKAYADQYIAPTSRQAADNAINTIQTRVTLRAASLPQIKAWLKQRKR</sequence>